<dbReference type="InterPro" id="IPR011990">
    <property type="entry name" value="TPR-like_helical_dom_sf"/>
</dbReference>
<feature type="transmembrane region" description="Helical" evidence="7">
    <location>
        <begin position="57"/>
        <end position="74"/>
    </location>
</feature>
<evidence type="ECO:0000256" key="3">
    <source>
        <dbReference type="ARBA" id="ARBA00022737"/>
    </source>
</evidence>
<keyword evidence="7" id="KW-0472">Membrane</keyword>
<dbReference type="PhylomeDB" id="B3RR17"/>
<dbReference type="EMBL" id="DS985243">
    <property type="protein sequence ID" value="EDV26802.1"/>
    <property type="molecule type" value="Genomic_DNA"/>
</dbReference>
<dbReference type="GO" id="GO:0005743">
    <property type="term" value="C:mitochondrial inner membrane"/>
    <property type="evidence" value="ECO:0000318"/>
    <property type="project" value="GO_Central"/>
</dbReference>
<dbReference type="CTD" id="6751474"/>
<keyword evidence="4" id="KW-0802">TPR repeat</keyword>
<dbReference type="PANTHER" id="PTHR13143:SF6">
    <property type="entry name" value="TETRATRICOPEPTIDE REPEAT PROTEIN 19, MITOCHONDRIAL"/>
    <property type="match status" value="1"/>
</dbReference>
<organism evidence="8 9">
    <name type="scientific">Trichoplax adhaerens</name>
    <name type="common">Trichoplax reptans</name>
    <dbReference type="NCBI Taxonomy" id="10228"/>
    <lineage>
        <taxon>Eukaryota</taxon>
        <taxon>Metazoa</taxon>
        <taxon>Placozoa</taxon>
        <taxon>Uniplacotomia</taxon>
        <taxon>Trichoplacea</taxon>
        <taxon>Trichoplacidae</taxon>
        <taxon>Trichoplax</taxon>
    </lineage>
</organism>
<dbReference type="GO" id="GO:0034551">
    <property type="term" value="P:mitochondrial respiratory chain complex III assembly"/>
    <property type="evidence" value="ECO:0000318"/>
    <property type="project" value="GO_Central"/>
</dbReference>
<protein>
    <recommendedName>
        <fullName evidence="10">MalT-like TPR region domain-containing protein</fullName>
    </recommendedName>
</protein>
<dbReference type="InParanoid" id="B3RR17"/>
<keyword evidence="3" id="KW-0677">Repeat</keyword>
<evidence type="ECO:0000256" key="1">
    <source>
        <dbReference type="ARBA" id="ARBA00004173"/>
    </source>
</evidence>
<dbReference type="OrthoDB" id="5986190at2759"/>
<comment type="subcellular location">
    <subcellularLocation>
        <location evidence="1">Mitochondrion</location>
    </subcellularLocation>
</comment>
<dbReference type="Gene3D" id="1.25.40.10">
    <property type="entry name" value="Tetratricopeptide repeat domain"/>
    <property type="match status" value="1"/>
</dbReference>
<dbReference type="InterPro" id="IPR040395">
    <property type="entry name" value="TTC19"/>
</dbReference>
<dbReference type="SUPFAM" id="SSF48452">
    <property type="entry name" value="TPR-like"/>
    <property type="match status" value="1"/>
</dbReference>
<dbReference type="KEGG" id="tad:TRIADDRAFT_54077"/>
<keyword evidence="5" id="KW-0809">Transit peptide</keyword>
<evidence type="ECO:0008006" key="10">
    <source>
        <dbReference type="Google" id="ProtNLM"/>
    </source>
</evidence>
<sequence length="336" mass="37736">MSFLKAITSKSASFLLRNYSTSCRFLPQKVNTYVHAYTRSIPRYASTNPDRRGSSRIWALVAGLVLAGGAALAYQKMKIENNKKLLMSKPLKEKILDAQKEIKEGNYLKSYKLYHAALEISSCPQSKEADRNKQAFITDQDDNAMIEISLKLSNIYESKGMSKAAEIGYKWCISTAEKNCKGVEYSPDSNALLGMAQESLGMFYYQHRNLAKAKEYLELALTTAKRTVGVDSPQVAIIRNHLCLVYLESGEYDTAEGYIELAIKNAKSQGDDRQVAVYLVNYGFLHFRKGDVTEAAKCLGQIKELKELAPDEELSKNMKSLEMAINGELNEEQLRN</sequence>
<keyword evidence="9" id="KW-1185">Reference proteome</keyword>
<dbReference type="PANTHER" id="PTHR13143">
    <property type="entry name" value="TETRATRICOPEPTIDE REPEAT PROTEIN 19"/>
    <property type="match status" value="1"/>
</dbReference>
<name>B3RR17_TRIAD</name>
<dbReference type="HOGENOM" id="CLU_827242_0_0_1"/>
<accession>B3RR17</accession>
<evidence type="ECO:0000256" key="5">
    <source>
        <dbReference type="ARBA" id="ARBA00022946"/>
    </source>
</evidence>
<evidence type="ECO:0000256" key="7">
    <source>
        <dbReference type="SAM" id="Phobius"/>
    </source>
</evidence>
<dbReference type="eggNOG" id="KOG1840">
    <property type="taxonomic scope" value="Eukaryota"/>
</dbReference>
<dbReference type="Pfam" id="PF13424">
    <property type="entry name" value="TPR_12"/>
    <property type="match status" value="1"/>
</dbReference>
<dbReference type="AlphaFoldDB" id="B3RR17"/>
<comment type="similarity">
    <text evidence="2">Belongs to the TTC19 family.</text>
</comment>
<evidence type="ECO:0000256" key="2">
    <source>
        <dbReference type="ARBA" id="ARBA00008219"/>
    </source>
</evidence>
<dbReference type="GeneID" id="6751474"/>
<dbReference type="Proteomes" id="UP000009022">
    <property type="component" value="Unassembled WGS sequence"/>
</dbReference>
<evidence type="ECO:0000256" key="4">
    <source>
        <dbReference type="ARBA" id="ARBA00022803"/>
    </source>
</evidence>
<keyword evidence="7" id="KW-1133">Transmembrane helix</keyword>
<evidence type="ECO:0000313" key="8">
    <source>
        <dbReference type="EMBL" id="EDV26802.1"/>
    </source>
</evidence>
<proteinExistence type="inferred from homology"/>
<gene>
    <name evidence="8" type="ORF">TRIADDRAFT_54077</name>
</gene>
<dbReference type="RefSeq" id="XP_002110798.1">
    <property type="nucleotide sequence ID" value="XM_002110762.1"/>
</dbReference>
<evidence type="ECO:0000313" key="9">
    <source>
        <dbReference type="Proteomes" id="UP000009022"/>
    </source>
</evidence>
<evidence type="ECO:0000256" key="6">
    <source>
        <dbReference type="ARBA" id="ARBA00023128"/>
    </source>
</evidence>
<reference evidence="8 9" key="1">
    <citation type="journal article" date="2008" name="Nature">
        <title>The Trichoplax genome and the nature of placozoans.</title>
        <authorList>
            <person name="Srivastava M."/>
            <person name="Begovic E."/>
            <person name="Chapman J."/>
            <person name="Putnam N.H."/>
            <person name="Hellsten U."/>
            <person name="Kawashima T."/>
            <person name="Kuo A."/>
            <person name="Mitros T."/>
            <person name="Salamov A."/>
            <person name="Carpenter M.L."/>
            <person name="Signorovitch A.Y."/>
            <person name="Moreno M.A."/>
            <person name="Kamm K."/>
            <person name="Grimwood J."/>
            <person name="Schmutz J."/>
            <person name="Shapiro H."/>
            <person name="Grigoriev I.V."/>
            <person name="Buss L.W."/>
            <person name="Schierwater B."/>
            <person name="Dellaporta S.L."/>
            <person name="Rokhsar D.S."/>
        </authorList>
    </citation>
    <scope>NUCLEOTIDE SEQUENCE [LARGE SCALE GENOMIC DNA]</scope>
    <source>
        <strain evidence="8 9">Grell-BS-1999</strain>
    </source>
</reference>
<dbReference type="STRING" id="10228.B3RR17"/>
<keyword evidence="6" id="KW-0496">Mitochondrion</keyword>
<keyword evidence="7" id="KW-0812">Transmembrane</keyword>